<sequence length="373" mass="44133">MHNSTEMENRQMRSVPLCPGGWKLIVLLCFLSATFSPEIKAQENEAADSSYSYPLFESDEALEITMEMDMRRVLRDRGDETDYHPLLVTWNSEDGEVRQVEARVKVRGNFRRQRENCRFPPLRMRFEKETVEGTVFEGQKKLKLVTHCQTRRSQYQQYVLQEYLIYRAYSLLTDKSFRVRLVKVTYVDSEKRDEPFTRYNFILEDEDKMAERLGGRIVEVENVHPDVTDYDLSNRLAIFQYMMGNTDWSIPALHNIKLVLPIGGQTPYAIPYDFDWSGIINTRYAEPNPILNIRTVRQRLFRGFCRSPEVFRAEFSFFNRHKSAIYALYRDLTPPLEQDEFEQATEYLDDFYAIINDPDEAEDEIIDECRTDR</sequence>
<dbReference type="Proteomes" id="UP000473278">
    <property type="component" value="Unassembled WGS sequence"/>
</dbReference>
<organism evidence="1 2">
    <name type="scientific">Halalkalibaculum roseum</name>
    <dbReference type="NCBI Taxonomy" id="2709311"/>
    <lineage>
        <taxon>Bacteria</taxon>
        <taxon>Pseudomonadati</taxon>
        <taxon>Balneolota</taxon>
        <taxon>Balneolia</taxon>
        <taxon>Balneolales</taxon>
        <taxon>Balneolaceae</taxon>
        <taxon>Halalkalibaculum</taxon>
    </lineage>
</organism>
<evidence type="ECO:0000313" key="2">
    <source>
        <dbReference type="Proteomes" id="UP000473278"/>
    </source>
</evidence>
<gene>
    <name evidence="1" type="ORF">G3570_12165</name>
</gene>
<dbReference type="EMBL" id="JAALLT010000004">
    <property type="protein sequence ID" value="NGP77393.1"/>
    <property type="molecule type" value="Genomic_DNA"/>
</dbReference>
<evidence type="ECO:0000313" key="1">
    <source>
        <dbReference type="EMBL" id="NGP77393.1"/>
    </source>
</evidence>
<name>A0A6M1TB62_9BACT</name>
<reference evidence="1 2" key="1">
    <citation type="submission" date="2020-02" db="EMBL/GenBank/DDBJ databases">
        <title>Balneolaceae bacterium YR4-1, complete genome.</title>
        <authorList>
            <person name="Li Y."/>
            <person name="Wu S."/>
        </authorList>
    </citation>
    <scope>NUCLEOTIDE SEQUENCE [LARGE SCALE GENOMIC DNA]</scope>
    <source>
        <strain evidence="1 2">YR4-1</strain>
    </source>
</reference>
<protein>
    <submittedName>
        <fullName evidence="1">Uncharacterized protein</fullName>
    </submittedName>
</protein>
<dbReference type="AlphaFoldDB" id="A0A6M1TB62"/>
<comment type="caution">
    <text evidence="1">The sequence shown here is derived from an EMBL/GenBank/DDBJ whole genome shotgun (WGS) entry which is preliminary data.</text>
</comment>
<dbReference type="RefSeq" id="WP_165142763.1">
    <property type="nucleotide sequence ID" value="NZ_JAALLT010000004.1"/>
</dbReference>
<keyword evidence="2" id="KW-1185">Reference proteome</keyword>
<accession>A0A6M1TB62</accession>
<proteinExistence type="predicted"/>